<evidence type="ECO:0008006" key="4">
    <source>
        <dbReference type="Google" id="ProtNLM"/>
    </source>
</evidence>
<dbReference type="RefSeq" id="WP_215626532.1">
    <property type="nucleotide sequence ID" value="NZ_CP067089.2"/>
</dbReference>
<name>A0A7T7XMS1_9SPIR</name>
<organism evidence="2 3">
    <name type="scientific">Breznakiella homolactica</name>
    <dbReference type="NCBI Taxonomy" id="2798577"/>
    <lineage>
        <taxon>Bacteria</taxon>
        <taxon>Pseudomonadati</taxon>
        <taxon>Spirochaetota</taxon>
        <taxon>Spirochaetia</taxon>
        <taxon>Spirochaetales</taxon>
        <taxon>Breznakiellaceae</taxon>
        <taxon>Breznakiella</taxon>
    </lineage>
</organism>
<dbReference type="PROSITE" id="PS51257">
    <property type="entry name" value="PROKAR_LIPOPROTEIN"/>
    <property type="match status" value="1"/>
</dbReference>
<sequence>MKLSKKICLTVLVLLAALVFFACDNPSNSKPDISEGLDGTKWECKFSEGGFNLIEILEFSTNTVNDILMADIPGYGKEKISEDTYNYSYSPATRTGTINEIIPITITDNEILKATGSTREFTLVY</sequence>
<dbReference type="AlphaFoldDB" id="A0A7T7XMS1"/>
<dbReference type="KEGG" id="bhc:JFL75_20220"/>
<protein>
    <recommendedName>
        <fullName evidence="4">Lipoprotein</fullName>
    </recommendedName>
</protein>
<reference evidence="2" key="1">
    <citation type="submission" date="2021-01" db="EMBL/GenBank/DDBJ databases">
        <title>Description of Breznakiella homolactica.</title>
        <authorList>
            <person name="Song Y."/>
            <person name="Brune A."/>
        </authorList>
    </citation>
    <scope>NUCLEOTIDE SEQUENCE</scope>
    <source>
        <strain evidence="2">RmG30</strain>
    </source>
</reference>
<keyword evidence="3" id="KW-1185">Reference proteome</keyword>
<dbReference type="Proteomes" id="UP000595917">
    <property type="component" value="Chromosome"/>
</dbReference>
<gene>
    <name evidence="2" type="ORF">JFL75_20220</name>
</gene>
<accession>A0A7T7XMS1</accession>
<evidence type="ECO:0000256" key="1">
    <source>
        <dbReference type="SAM" id="SignalP"/>
    </source>
</evidence>
<feature type="chain" id="PRO_5031002097" description="Lipoprotein" evidence="1">
    <location>
        <begin position="23"/>
        <end position="125"/>
    </location>
</feature>
<proteinExistence type="predicted"/>
<evidence type="ECO:0000313" key="3">
    <source>
        <dbReference type="Proteomes" id="UP000595917"/>
    </source>
</evidence>
<keyword evidence="1" id="KW-0732">Signal</keyword>
<feature type="signal peptide" evidence="1">
    <location>
        <begin position="1"/>
        <end position="22"/>
    </location>
</feature>
<dbReference type="EMBL" id="CP067089">
    <property type="protein sequence ID" value="QQO09226.1"/>
    <property type="molecule type" value="Genomic_DNA"/>
</dbReference>
<evidence type="ECO:0000313" key="2">
    <source>
        <dbReference type="EMBL" id="QQO09226.1"/>
    </source>
</evidence>